<dbReference type="EMBL" id="QLUW01000001">
    <property type="protein sequence ID" value="RAP76960.1"/>
    <property type="molecule type" value="Genomic_DNA"/>
</dbReference>
<evidence type="ECO:0000256" key="6">
    <source>
        <dbReference type="ARBA" id="ARBA00023136"/>
    </source>
</evidence>
<keyword evidence="2 7" id="KW-0813">Transport</keyword>
<dbReference type="GO" id="GO:0055085">
    <property type="term" value="P:transmembrane transport"/>
    <property type="evidence" value="ECO:0007669"/>
    <property type="project" value="InterPro"/>
</dbReference>
<keyword evidence="3" id="KW-1003">Cell membrane</keyword>
<dbReference type="CDD" id="cd06261">
    <property type="entry name" value="TM_PBP2"/>
    <property type="match status" value="1"/>
</dbReference>
<accession>A0A328U2N0</accession>
<dbReference type="OrthoDB" id="9772609at2"/>
<gene>
    <name evidence="9" type="ORF">DL346_00155</name>
</gene>
<keyword evidence="4 7" id="KW-0812">Transmembrane</keyword>
<comment type="similarity">
    <text evidence="7">Belongs to the binding-protein-dependent transport system permease family.</text>
</comment>
<comment type="subcellular location">
    <subcellularLocation>
        <location evidence="1 7">Cell membrane</location>
        <topology evidence="1 7">Multi-pass membrane protein</topology>
    </subcellularLocation>
</comment>
<dbReference type="InterPro" id="IPR035906">
    <property type="entry name" value="MetI-like_sf"/>
</dbReference>
<feature type="transmembrane region" description="Helical" evidence="7">
    <location>
        <begin position="73"/>
        <end position="96"/>
    </location>
</feature>
<comment type="caution">
    <text evidence="9">The sequence shown here is derived from an EMBL/GenBank/DDBJ whole genome shotgun (WGS) entry which is preliminary data.</text>
</comment>
<dbReference type="GO" id="GO:0005886">
    <property type="term" value="C:plasma membrane"/>
    <property type="evidence" value="ECO:0007669"/>
    <property type="project" value="UniProtKB-SubCell"/>
</dbReference>
<evidence type="ECO:0000256" key="4">
    <source>
        <dbReference type="ARBA" id="ARBA00022692"/>
    </source>
</evidence>
<feature type="transmembrane region" description="Helical" evidence="7">
    <location>
        <begin position="108"/>
        <end position="131"/>
    </location>
</feature>
<dbReference type="Pfam" id="PF00528">
    <property type="entry name" value="BPD_transp_1"/>
    <property type="match status" value="1"/>
</dbReference>
<name>A0A328U2N0_9BACL</name>
<evidence type="ECO:0000256" key="3">
    <source>
        <dbReference type="ARBA" id="ARBA00022475"/>
    </source>
</evidence>
<dbReference type="Proteomes" id="UP000249260">
    <property type="component" value="Unassembled WGS sequence"/>
</dbReference>
<organism evidence="9 10">
    <name type="scientific">Paenibacillus montanisoli</name>
    <dbReference type="NCBI Taxonomy" id="2081970"/>
    <lineage>
        <taxon>Bacteria</taxon>
        <taxon>Bacillati</taxon>
        <taxon>Bacillota</taxon>
        <taxon>Bacilli</taxon>
        <taxon>Bacillales</taxon>
        <taxon>Paenibacillaceae</taxon>
        <taxon>Paenibacillus</taxon>
    </lineage>
</organism>
<evidence type="ECO:0000256" key="1">
    <source>
        <dbReference type="ARBA" id="ARBA00004651"/>
    </source>
</evidence>
<dbReference type="PANTHER" id="PTHR43744">
    <property type="entry name" value="ABC TRANSPORTER PERMEASE PROTEIN MG189-RELATED-RELATED"/>
    <property type="match status" value="1"/>
</dbReference>
<dbReference type="InterPro" id="IPR000515">
    <property type="entry name" value="MetI-like"/>
</dbReference>
<keyword evidence="10" id="KW-1185">Reference proteome</keyword>
<dbReference type="PANTHER" id="PTHR43744:SF8">
    <property type="entry name" value="SN-GLYCEROL-3-PHOSPHATE TRANSPORT SYSTEM PERMEASE PROTEIN UGPE"/>
    <property type="match status" value="1"/>
</dbReference>
<evidence type="ECO:0000256" key="5">
    <source>
        <dbReference type="ARBA" id="ARBA00022989"/>
    </source>
</evidence>
<dbReference type="Gene3D" id="1.10.3720.10">
    <property type="entry name" value="MetI-like"/>
    <property type="match status" value="1"/>
</dbReference>
<dbReference type="AlphaFoldDB" id="A0A328U2N0"/>
<feature type="transmembrane region" description="Helical" evidence="7">
    <location>
        <begin position="244"/>
        <end position="264"/>
    </location>
</feature>
<dbReference type="PROSITE" id="PS50928">
    <property type="entry name" value="ABC_TM1"/>
    <property type="match status" value="1"/>
</dbReference>
<evidence type="ECO:0000313" key="10">
    <source>
        <dbReference type="Proteomes" id="UP000249260"/>
    </source>
</evidence>
<keyword evidence="5 7" id="KW-1133">Transmembrane helix</keyword>
<sequence>MRTMRWQQGRQASLATEIVLILISLLFLYPVFYLFMASLKRPEDFYNPLKLPSYLYVRHYAKAFSQIDVFQGFLNTLAVCIGSLFCIVIVASMAGYAIARQQNRGFQLLFYFLLSGMIIPVQTNMFPLFRLGVDLHLIDTRTFLILLYTAGTIPFATFLYTGFMKSVPREVEESASIDGCGKFRLFWWIVFPLLLPATGTVVITNIFGFWNDLITPLLYLKDPAKMTLMPQIVQFKANNQSIDYGPIFAMCSISTLPLLLLFVFTQKYMLRGLIVGSVKG</sequence>
<feature type="domain" description="ABC transmembrane type-1" evidence="8">
    <location>
        <begin position="73"/>
        <end position="265"/>
    </location>
</feature>
<evidence type="ECO:0000259" key="8">
    <source>
        <dbReference type="PROSITE" id="PS50928"/>
    </source>
</evidence>
<dbReference type="RefSeq" id="WP_112879958.1">
    <property type="nucleotide sequence ID" value="NZ_QLUW01000001.1"/>
</dbReference>
<reference evidence="9 10" key="1">
    <citation type="submission" date="2018-06" db="EMBL/GenBank/DDBJ databases">
        <title>Paenibacillus montanisoli sp. nov., isolated from mountain area soil.</title>
        <authorList>
            <person name="Wu M."/>
        </authorList>
    </citation>
    <scope>NUCLEOTIDE SEQUENCE [LARGE SCALE GENOMIC DNA]</scope>
    <source>
        <strain evidence="9 10">RA17</strain>
    </source>
</reference>
<evidence type="ECO:0000256" key="2">
    <source>
        <dbReference type="ARBA" id="ARBA00022448"/>
    </source>
</evidence>
<feature type="transmembrane region" description="Helical" evidence="7">
    <location>
        <begin position="185"/>
        <end position="210"/>
    </location>
</feature>
<feature type="transmembrane region" description="Helical" evidence="7">
    <location>
        <begin position="143"/>
        <end position="164"/>
    </location>
</feature>
<evidence type="ECO:0000313" key="9">
    <source>
        <dbReference type="EMBL" id="RAP76960.1"/>
    </source>
</evidence>
<protein>
    <recommendedName>
        <fullName evidence="8">ABC transmembrane type-1 domain-containing protein</fullName>
    </recommendedName>
</protein>
<evidence type="ECO:0000256" key="7">
    <source>
        <dbReference type="RuleBase" id="RU363032"/>
    </source>
</evidence>
<keyword evidence="6 7" id="KW-0472">Membrane</keyword>
<proteinExistence type="inferred from homology"/>
<dbReference type="SUPFAM" id="SSF161098">
    <property type="entry name" value="MetI-like"/>
    <property type="match status" value="1"/>
</dbReference>
<feature type="transmembrane region" description="Helical" evidence="7">
    <location>
        <begin position="12"/>
        <end position="36"/>
    </location>
</feature>